<evidence type="ECO:0000256" key="1">
    <source>
        <dbReference type="ARBA" id="ARBA00022737"/>
    </source>
</evidence>
<dbReference type="SMART" id="SM00225">
    <property type="entry name" value="BTB"/>
    <property type="match status" value="2"/>
</dbReference>
<dbReference type="PANTHER" id="PTHR22870:SF408">
    <property type="entry name" value="OS09G0560450 PROTEIN"/>
    <property type="match status" value="1"/>
</dbReference>
<dbReference type="InParanoid" id="D8LI07"/>
<feature type="region of interest" description="Disordered" evidence="3">
    <location>
        <begin position="1385"/>
        <end position="1408"/>
    </location>
</feature>
<feature type="domain" description="BTB" evidence="5">
    <location>
        <begin position="1735"/>
        <end position="1819"/>
    </location>
</feature>
<dbReference type="PROSITE" id="PS00626">
    <property type="entry name" value="RCC1_2"/>
    <property type="match status" value="4"/>
</dbReference>
<feature type="region of interest" description="Disordered" evidence="3">
    <location>
        <begin position="1887"/>
        <end position="1906"/>
    </location>
</feature>
<accession>D8LI07</accession>
<feature type="repeat" description="RCC1" evidence="2">
    <location>
        <begin position="1189"/>
        <end position="1301"/>
    </location>
</feature>
<reference evidence="6 7" key="1">
    <citation type="journal article" date="2010" name="Nature">
        <title>The Ectocarpus genome and the independent evolution of multicellularity in brown algae.</title>
        <authorList>
            <person name="Cock J.M."/>
            <person name="Sterck L."/>
            <person name="Rouze P."/>
            <person name="Scornet D."/>
            <person name="Allen A.E."/>
            <person name="Amoutzias G."/>
            <person name="Anthouard V."/>
            <person name="Artiguenave F."/>
            <person name="Aury J.M."/>
            <person name="Badger J.H."/>
            <person name="Beszteri B."/>
            <person name="Billiau K."/>
            <person name="Bonnet E."/>
            <person name="Bothwell J.H."/>
            <person name="Bowler C."/>
            <person name="Boyen C."/>
            <person name="Brownlee C."/>
            <person name="Carrano C.J."/>
            <person name="Charrier B."/>
            <person name="Cho G.Y."/>
            <person name="Coelho S.M."/>
            <person name="Collen J."/>
            <person name="Corre E."/>
            <person name="Da Silva C."/>
            <person name="Delage L."/>
            <person name="Delaroque N."/>
            <person name="Dittami S.M."/>
            <person name="Doulbeau S."/>
            <person name="Elias M."/>
            <person name="Farnham G."/>
            <person name="Gachon C.M."/>
            <person name="Gschloessl B."/>
            <person name="Heesch S."/>
            <person name="Jabbari K."/>
            <person name="Jubin C."/>
            <person name="Kawai H."/>
            <person name="Kimura K."/>
            <person name="Kloareg B."/>
            <person name="Kupper F.C."/>
            <person name="Lang D."/>
            <person name="Le Bail A."/>
            <person name="Leblanc C."/>
            <person name="Lerouge P."/>
            <person name="Lohr M."/>
            <person name="Lopez P.J."/>
            <person name="Martens C."/>
            <person name="Maumus F."/>
            <person name="Michel G."/>
            <person name="Miranda-Saavedra D."/>
            <person name="Morales J."/>
            <person name="Moreau H."/>
            <person name="Motomura T."/>
            <person name="Nagasato C."/>
            <person name="Napoli C.A."/>
            <person name="Nelson D.R."/>
            <person name="Nyvall-Collen P."/>
            <person name="Peters A.F."/>
            <person name="Pommier C."/>
            <person name="Potin P."/>
            <person name="Poulain J."/>
            <person name="Quesneville H."/>
            <person name="Read B."/>
            <person name="Rensing S.A."/>
            <person name="Ritter A."/>
            <person name="Rousvoal S."/>
            <person name="Samanta M."/>
            <person name="Samson G."/>
            <person name="Schroeder D.C."/>
            <person name="Segurens B."/>
            <person name="Strittmatter M."/>
            <person name="Tonon T."/>
            <person name="Tregear J.W."/>
            <person name="Valentin K."/>
            <person name="von Dassow P."/>
            <person name="Yamagishi T."/>
            <person name="Van de Peer Y."/>
            <person name="Wincker P."/>
        </authorList>
    </citation>
    <scope>NUCLEOTIDE SEQUENCE [LARGE SCALE GENOMIC DNA]</scope>
    <source>
        <strain evidence="7">Ec32 / CCAP1310/4</strain>
    </source>
</reference>
<dbReference type="InterPro" id="IPR051210">
    <property type="entry name" value="Ub_ligase/GEF_domain"/>
</dbReference>
<dbReference type="InterPro" id="IPR000210">
    <property type="entry name" value="BTB/POZ_dom"/>
</dbReference>
<feature type="compositionally biased region" description="Basic and acidic residues" evidence="3">
    <location>
        <begin position="1887"/>
        <end position="1896"/>
    </location>
</feature>
<dbReference type="OrthoDB" id="9997739at2759"/>
<organism evidence="6 7">
    <name type="scientific">Ectocarpus siliculosus</name>
    <name type="common">Brown alga</name>
    <name type="synonym">Conferva siliculosa</name>
    <dbReference type="NCBI Taxonomy" id="2880"/>
    <lineage>
        <taxon>Eukaryota</taxon>
        <taxon>Sar</taxon>
        <taxon>Stramenopiles</taxon>
        <taxon>Ochrophyta</taxon>
        <taxon>PX clade</taxon>
        <taxon>Phaeophyceae</taxon>
        <taxon>Ectocarpales</taxon>
        <taxon>Ectocarpaceae</taxon>
        <taxon>Ectocarpus</taxon>
    </lineage>
</organism>
<dbReference type="CDD" id="cd18186">
    <property type="entry name" value="BTB_POZ_ZBTB_KLHL-like"/>
    <property type="match status" value="1"/>
</dbReference>
<dbReference type="PANTHER" id="PTHR22870">
    <property type="entry name" value="REGULATOR OF CHROMOSOME CONDENSATION"/>
    <property type="match status" value="1"/>
</dbReference>
<feature type="region of interest" description="Disordered" evidence="3">
    <location>
        <begin position="1988"/>
        <end position="2018"/>
    </location>
</feature>
<feature type="compositionally biased region" description="Acidic residues" evidence="3">
    <location>
        <begin position="408"/>
        <end position="443"/>
    </location>
</feature>
<feature type="compositionally biased region" description="Low complexity" evidence="3">
    <location>
        <begin position="453"/>
        <end position="466"/>
    </location>
</feature>
<name>D8LI07_ECTSI</name>
<gene>
    <name evidence="6" type="ORF">Esi_0020_0178</name>
</gene>
<dbReference type="Proteomes" id="UP000002630">
    <property type="component" value="Linkage Group LG13"/>
</dbReference>
<dbReference type="InterPro" id="IPR000408">
    <property type="entry name" value="Reg_chr_condens"/>
</dbReference>
<feature type="transmembrane region" description="Helical" evidence="4">
    <location>
        <begin position="1937"/>
        <end position="1960"/>
    </location>
</feature>
<dbReference type="Gene3D" id="2.130.10.30">
    <property type="entry name" value="Regulator of chromosome condensation 1/beta-lactamase-inhibitor protein II"/>
    <property type="match status" value="2"/>
</dbReference>
<dbReference type="EMBL" id="FN648376">
    <property type="protein sequence ID" value="CBN74438.1"/>
    <property type="molecule type" value="Genomic_DNA"/>
</dbReference>
<feature type="region of interest" description="Disordered" evidence="3">
    <location>
        <begin position="835"/>
        <end position="934"/>
    </location>
</feature>
<dbReference type="Pfam" id="PF00651">
    <property type="entry name" value="BTB"/>
    <property type="match status" value="2"/>
</dbReference>
<evidence type="ECO:0000256" key="3">
    <source>
        <dbReference type="SAM" id="MobiDB-lite"/>
    </source>
</evidence>
<feature type="region of interest" description="Disordered" evidence="3">
    <location>
        <begin position="371"/>
        <end position="496"/>
    </location>
</feature>
<evidence type="ECO:0000256" key="2">
    <source>
        <dbReference type="PROSITE-ProRule" id="PRU00235"/>
    </source>
</evidence>
<feature type="region of interest" description="Disordered" evidence="3">
    <location>
        <begin position="780"/>
        <end position="818"/>
    </location>
</feature>
<keyword evidence="4" id="KW-0812">Transmembrane</keyword>
<sequence>MDPDVADVDGLSAEAAEDISSETRQPEAVALATGYLRQVHDGHGVGSAVDPEESSTGQRKPDKTIAGEGTARSAAETADDDVVAEKLPPDDNAPEGGYHVQAGETPAVDATGASTSPDAAQLPTLNSGAASLQDSPAPASTTSVSSQGGGGETDEEERSSTEGNQHGQAEPHSSPDEVDNSNDLPSKLHRLWGTSPPDRAEGLAVLRNMLGYRKDLDGILSRHVPTKGPRYTRPFHGNDYRASSPFSNPRPFTVATLAGRFAPTVTNPSELRERVGTRVRVVTAAGLRVGLARRVFAREPLLPSDVEAEEERQSRQQPDASPAPVDVEDLRALVVPVRASASSAPEMSPEGGPAPYPSMAEVSSVMWCEYDEDDEEGGGDGGRRRTSAESSPGKKRLLRVSVQTLDGDVCDDEDEDSESDDGDSETDVETDIETDFGETEEGSFFDTASPQQGRESTGARGTAAGRSRGGDLSEGGRGNAEGARRTSGMRNSKAREEELDEVEYQRKEEVASVLRRLRVAIRRMDGTWTEEKVRSMAKRVVRMAVMTASKSELVTTTAARGALRGLGDRTRLRRQQAQRGGAGSGDVGWVTVYVGVGRWGPNFFGPGFAVETQEKYRLGWLSLSSQPAAGMMGGGGASGNAPASEQRRVGGAGVRRGAWAGRRGFFGLGRRRNSQRREDDDEAGIEGWVGSLTCNYCEGHPLGDVPSAGACGEQQGIAFKTADSGIRNSPVEQHATSTAVPLNISGEEEGDEVFSEARGTPVTVAESDNDDDRTSQENAAALGSMRTPPNSTLPREASGGSLRVGSGNAVEEKEEQEEWCTGHVCLRLRPDGLRERRRGSTSGAGMGLGGDAEEGSEDESGSDTDPASGSDGENLEDLDGIDVEGVSGSTMREPPSEGNGRTNRGSRGVPLSSITTSLFEGERRNSGDPCGVSSEKSSKSLEVFAWGDNAGGCLGLPADTSAGLLPRVLQPFGLLPGERVVAVCCSERHSLLVTGMGSVYSAGDGTDGALGLGGRESSDEFRLVEWFAEQMPPPKVCQASAGSDLIGCHSAALDADGRLFTWGVGAATGHASLKPVLLPREMETLGGFGTGSEARDADGRPAGLRSRAKGVSCGGGFTLAVTNGGKVFAWGSWARGRLGLGRPPERTIGRKKKVPRFQGTPRKVSGLGRSPAVQVAAGAWHGMALTEDGEVFTWGHNASGQLGFLVTPSPASQHRQHQHQPATTNTPTAATSTTSLSEMLRASWTPVKLPAFGKTSEPREKLQRAPVADEVLPGVGREESLLRKIVHIACGPEHSIAIDSGGAAWTWGAEGRACLGHGEAGFGAPGGGTAVAAEAKAKAMGLAGEGGGTDNRQTQTFIPLSREREVSRARARRALAGGWAVPREIASLASPPPPPKTTASNTRDTREGTGRVKVVAAACGFSHTALVTEDGRMYLFGEGAALAGGDLQALEGENGGVLEGTGLREAGGLVRRRCSEGGEDHGGLDAVAALSAVAGPTPVPRETCSSWFPTLAARRVAAVACGGQHAFALLAGDRIGYTLGMDLFRAAMGTERHLPGGPASSERGVLRSGEGSVDEDGEGAVGWARGGVDCELLVAGSYLYAHRVVLARRSPVLRDMIAQEERPAISGDDGDDDGLTPPLQLLLPDIRFDVARALLEFLYTGELRRSLDLDSPLPYDLRAAAKSYGVSRLEVLCTEAISLGADPGEGGPDAGWGEVVPPPSLAGDLGEALGTMEHADVKFVAGGRPIYAHRAVLACQSEYFAAMFRFRDQMRRGAADTSSGRDEHGGHSTAMAEIVVPDSYAGFVRLLLFLYTGVLPDANPESVLEDLVCADRYRLLGMKSVSQSMVRLAAGSCLQVLLSRLHATAANTSAVSSAAARQKRLYARSREQRVEADGHGKSNGLVEDGGDPSFRADSPFPWGAALVAVACGTIYYKVSNVVAVGMFVPVVNGVFLVCLAAFAFHKIRDKGLFEGGREKRIHRRRQLQQGRGRVVRKRGGWRERRREAAGGSGRGGSTYLFG</sequence>
<dbReference type="PROSITE" id="PS50097">
    <property type="entry name" value="BTB"/>
    <property type="match status" value="2"/>
</dbReference>
<evidence type="ECO:0000256" key="4">
    <source>
        <dbReference type="SAM" id="Phobius"/>
    </source>
</evidence>
<evidence type="ECO:0000259" key="5">
    <source>
        <dbReference type="PROSITE" id="PS50097"/>
    </source>
</evidence>
<feature type="repeat" description="RCC1" evidence="2">
    <location>
        <begin position="941"/>
        <end position="996"/>
    </location>
</feature>
<dbReference type="EMBL" id="FN649738">
    <property type="protein sequence ID" value="CBN74438.1"/>
    <property type="molecule type" value="Genomic_DNA"/>
</dbReference>
<dbReference type="Gene3D" id="3.30.710.10">
    <property type="entry name" value="Potassium Channel Kv1.1, Chain A"/>
    <property type="match status" value="2"/>
</dbReference>
<feature type="compositionally biased region" description="Low complexity" evidence="3">
    <location>
        <begin position="135"/>
        <end position="146"/>
    </location>
</feature>
<feature type="region of interest" description="Disordered" evidence="3">
    <location>
        <begin position="1554"/>
        <end position="1578"/>
    </location>
</feature>
<feature type="domain" description="BTB" evidence="5">
    <location>
        <begin position="1588"/>
        <end position="1667"/>
    </location>
</feature>
<dbReference type="PRINTS" id="PR00633">
    <property type="entry name" value="RCCNDNSATION"/>
</dbReference>
<keyword evidence="4" id="KW-0472">Membrane</keyword>
<dbReference type="InterPro" id="IPR009091">
    <property type="entry name" value="RCC1/BLIP-II"/>
</dbReference>
<evidence type="ECO:0000313" key="7">
    <source>
        <dbReference type="Proteomes" id="UP000002630"/>
    </source>
</evidence>
<feature type="region of interest" description="Disordered" evidence="3">
    <location>
        <begin position="1"/>
        <end position="27"/>
    </location>
</feature>
<dbReference type="SUPFAM" id="SSF50985">
    <property type="entry name" value="RCC1/BLIP-II"/>
    <property type="match status" value="2"/>
</dbReference>
<feature type="region of interest" description="Disordered" evidence="3">
    <location>
        <begin position="1208"/>
        <end position="1232"/>
    </location>
</feature>
<keyword evidence="4" id="KW-1133">Transmembrane helix</keyword>
<dbReference type="InterPro" id="IPR011333">
    <property type="entry name" value="SKP1/BTB/POZ_sf"/>
</dbReference>
<protein>
    <recommendedName>
        <fullName evidence="5">BTB domain-containing protein</fullName>
    </recommendedName>
</protein>
<feature type="compositionally biased region" description="Polar residues" evidence="3">
    <location>
        <begin position="112"/>
        <end position="134"/>
    </location>
</feature>
<dbReference type="Pfam" id="PF25390">
    <property type="entry name" value="WD40_RLD"/>
    <property type="match status" value="1"/>
</dbReference>
<feature type="compositionally biased region" description="Acidic residues" evidence="3">
    <location>
        <begin position="851"/>
        <end position="862"/>
    </location>
</feature>
<feature type="compositionally biased region" description="Low complexity" evidence="3">
    <location>
        <begin position="1221"/>
        <end position="1232"/>
    </location>
</feature>
<feature type="region of interest" description="Disordered" evidence="3">
    <location>
        <begin position="41"/>
        <end position="198"/>
    </location>
</feature>
<keyword evidence="1" id="KW-0677">Repeat</keyword>
<feature type="region of interest" description="Disordered" evidence="3">
    <location>
        <begin position="339"/>
        <end position="358"/>
    </location>
</feature>
<dbReference type="InterPro" id="IPR058923">
    <property type="entry name" value="RCC1-like_dom"/>
</dbReference>
<evidence type="ECO:0000313" key="6">
    <source>
        <dbReference type="EMBL" id="CBN74438.1"/>
    </source>
</evidence>
<feature type="region of interest" description="Disordered" evidence="3">
    <location>
        <begin position="306"/>
        <end position="327"/>
    </location>
</feature>
<feature type="compositionally biased region" description="Acidic residues" evidence="3">
    <location>
        <begin position="873"/>
        <end position="882"/>
    </location>
</feature>
<dbReference type="PROSITE" id="PS50012">
    <property type="entry name" value="RCC1_3"/>
    <property type="match status" value="3"/>
</dbReference>
<dbReference type="SUPFAM" id="SSF54695">
    <property type="entry name" value="POZ domain"/>
    <property type="match status" value="2"/>
</dbReference>
<proteinExistence type="predicted"/>
<keyword evidence="7" id="KW-1185">Reference proteome</keyword>
<feature type="repeat" description="RCC1" evidence="2">
    <location>
        <begin position="1125"/>
        <end position="1188"/>
    </location>
</feature>